<dbReference type="AlphaFoldDB" id="A0A6J4LE32"/>
<feature type="compositionally biased region" description="Low complexity" evidence="1">
    <location>
        <begin position="10"/>
        <end position="20"/>
    </location>
</feature>
<evidence type="ECO:0000313" key="2">
    <source>
        <dbReference type="EMBL" id="CAA9329225.1"/>
    </source>
</evidence>
<reference evidence="2" key="1">
    <citation type="submission" date="2020-02" db="EMBL/GenBank/DDBJ databases">
        <authorList>
            <person name="Meier V. D."/>
        </authorList>
    </citation>
    <scope>NUCLEOTIDE SEQUENCE</scope>
    <source>
        <strain evidence="2">AVDCRST_MAG61</strain>
    </source>
</reference>
<feature type="region of interest" description="Disordered" evidence="1">
    <location>
        <begin position="1"/>
        <end position="301"/>
    </location>
</feature>
<organism evidence="2">
    <name type="scientific">uncultured Friedmanniella sp</name>
    <dbReference type="NCBI Taxonomy" id="335381"/>
    <lineage>
        <taxon>Bacteria</taxon>
        <taxon>Bacillati</taxon>
        <taxon>Actinomycetota</taxon>
        <taxon>Actinomycetes</taxon>
        <taxon>Propionibacteriales</taxon>
        <taxon>Nocardioidaceae</taxon>
        <taxon>Friedmanniella</taxon>
        <taxon>environmental samples</taxon>
    </lineage>
</organism>
<gene>
    <name evidence="2" type="ORF">AVDCRST_MAG61-2796</name>
</gene>
<feature type="compositionally biased region" description="Basic residues" evidence="1">
    <location>
        <begin position="89"/>
        <end position="106"/>
    </location>
</feature>
<sequence length="301" mass="31203">EHLAAGRGLRVPGQGAPGPAGRRRASGGPAGPPGAGDRQRAPLGTGSRPARPVGAGRRRRGGQPGRGSGVPETLDDRAAQAAARLTAPGHRHAGPHTRGQGHRRPPARPAADQRDRSLRNPTADPAGHRGHPGGRRLPGPGDSPLGGGGSTGRRRRGADGVPAHQPGAGPQRRRLLADAVGVVDRLGSRARQRPAADADDQPGRLPRRDVLGGEHRLRAGSLQPDLGRADHQRRLHRRPGPGAAPAAGAPGSRRGPADGARRAGGAARRRLLGGAAAAHRGRLRLRRPRCPRRRRLRAADL</sequence>
<feature type="compositionally biased region" description="Low complexity" evidence="1">
    <location>
        <begin position="240"/>
        <end position="254"/>
    </location>
</feature>
<protein>
    <submittedName>
        <fullName evidence="2">Cell division inhibitor</fullName>
    </submittedName>
</protein>
<feature type="non-terminal residue" evidence="2">
    <location>
        <position position="301"/>
    </location>
</feature>
<accession>A0A6J4LE32</accession>
<feature type="compositionally biased region" description="Basic and acidic residues" evidence="1">
    <location>
        <begin position="206"/>
        <end position="217"/>
    </location>
</feature>
<evidence type="ECO:0000256" key="1">
    <source>
        <dbReference type="SAM" id="MobiDB-lite"/>
    </source>
</evidence>
<name>A0A6J4LE32_9ACTN</name>
<feature type="compositionally biased region" description="Low complexity" evidence="1">
    <location>
        <begin position="46"/>
        <end position="55"/>
    </location>
</feature>
<feature type="compositionally biased region" description="Low complexity" evidence="1">
    <location>
        <begin position="262"/>
        <end position="278"/>
    </location>
</feature>
<feature type="non-terminal residue" evidence="2">
    <location>
        <position position="1"/>
    </location>
</feature>
<proteinExistence type="predicted"/>
<dbReference type="EMBL" id="CADCTT010000334">
    <property type="protein sequence ID" value="CAA9329225.1"/>
    <property type="molecule type" value="Genomic_DNA"/>
</dbReference>
<feature type="compositionally biased region" description="Basic residues" evidence="1">
    <location>
        <begin position="279"/>
        <end position="301"/>
    </location>
</feature>